<feature type="compositionally biased region" description="Low complexity" evidence="1">
    <location>
        <begin position="425"/>
        <end position="436"/>
    </location>
</feature>
<evidence type="ECO:0000256" key="1">
    <source>
        <dbReference type="SAM" id="MobiDB-lite"/>
    </source>
</evidence>
<dbReference type="Proteomes" id="UP000813824">
    <property type="component" value="Unassembled WGS sequence"/>
</dbReference>
<dbReference type="OrthoDB" id="3032433at2759"/>
<feature type="compositionally biased region" description="Low complexity" evidence="1">
    <location>
        <begin position="444"/>
        <end position="462"/>
    </location>
</feature>
<feature type="compositionally biased region" description="Polar residues" evidence="1">
    <location>
        <begin position="87"/>
        <end position="101"/>
    </location>
</feature>
<feature type="compositionally biased region" description="Basic and acidic residues" evidence="1">
    <location>
        <begin position="287"/>
        <end position="300"/>
    </location>
</feature>
<feature type="compositionally biased region" description="Polar residues" evidence="1">
    <location>
        <begin position="59"/>
        <end position="68"/>
    </location>
</feature>
<feature type="compositionally biased region" description="Basic residues" evidence="1">
    <location>
        <begin position="465"/>
        <end position="485"/>
    </location>
</feature>
<feature type="region of interest" description="Disordered" evidence="1">
    <location>
        <begin position="1"/>
        <end position="238"/>
    </location>
</feature>
<feature type="compositionally biased region" description="Basic and acidic residues" evidence="1">
    <location>
        <begin position="132"/>
        <end position="144"/>
    </location>
</feature>
<keyword evidence="3" id="KW-1185">Reference proteome</keyword>
<dbReference type="AlphaFoldDB" id="A0A8K0UET2"/>
<dbReference type="EMBL" id="JAEVFJ010000050">
    <property type="protein sequence ID" value="KAH8082477.1"/>
    <property type="molecule type" value="Genomic_DNA"/>
</dbReference>
<feature type="compositionally biased region" description="Basic and acidic residues" evidence="1">
    <location>
        <begin position="344"/>
        <end position="359"/>
    </location>
</feature>
<sequence length="570" mass="62685">MEPAYRLRSRGPVERTSLIPKPRTAPGPQSKSTSAASVADKLETRNSTEQPASRAGSPAPQSADSSELSAVAPPLTYSQAVRARVPSSASGLGEENTSQEGITLDKGSARRNSTSNVGDYENFKSPAMTLRETSDKSYEIRDDDAGWTTVHRRRRARSMDNIENSSQFSRDTEKGTPDSQKEQDNDAPSPEESRARMAKVNPHTINKPYTTAKAGPSYLEKGKGVDPRNWGSSGIPDEELDIELQQRLLDNLPRRGEDDARSIANTSDIISTGRALNARFFDLQEKALKGQRNPQDESKATDGAPAVPVLPSISQSPERARPETPEEGKAHHRKEKRARHRERKREERRQRKGRAHEVQELMGDAMSTVAPHLPRTPAHANGTSLLRPAAQIEPTSFLGKALGSRANKGKRVTLPDDGSSDSESSDSSYSSSSSSGGSSGPGSGSSSSSESSSSGSDSSGPGSHDRRRKRKYSKKRKTRHRRRLRPREPDVYNGEVDAHTFHRFVRQVTEYFDYYHVKRSRLPTAVSFYLRAGPERFQSEFPCYALPGWAGKAWFAAPRTLANGMGMRNS</sequence>
<feature type="region of interest" description="Disordered" evidence="1">
    <location>
        <begin position="400"/>
        <end position="489"/>
    </location>
</feature>
<evidence type="ECO:0000313" key="3">
    <source>
        <dbReference type="Proteomes" id="UP000813824"/>
    </source>
</evidence>
<proteinExistence type="predicted"/>
<name>A0A8K0UET2_9AGAR</name>
<organism evidence="2 3">
    <name type="scientific">Cristinia sonorae</name>
    <dbReference type="NCBI Taxonomy" id="1940300"/>
    <lineage>
        <taxon>Eukaryota</taxon>
        <taxon>Fungi</taxon>
        <taxon>Dikarya</taxon>
        <taxon>Basidiomycota</taxon>
        <taxon>Agaricomycotina</taxon>
        <taxon>Agaricomycetes</taxon>
        <taxon>Agaricomycetidae</taxon>
        <taxon>Agaricales</taxon>
        <taxon>Pleurotineae</taxon>
        <taxon>Stephanosporaceae</taxon>
        <taxon>Cristinia</taxon>
    </lineage>
</organism>
<feature type="compositionally biased region" description="Basic and acidic residues" evidence="1">
    <location>
        <begin position="318"/>
        <end position="329"/>
    </location>
</feature>
<evidence type="ECO:0000313" key="2">
    <source>
        <dbReference type="EMBL" id="KAH8082477.1"/>
    </source>
</evidence>
<feature type="compositionally biased region" description="Basic residues" evidence="1">
    <location>
        <begin position="330"/>
        <end position="343"/>
    </location>
</feature>
<feature type="compositionally biased region" description="Basic and acidic residues" evidence="1">
    <location>
        <begin position="170"/>
        <end position="184"/>
    </location>
</feature>
<reference evidence="2" key="1">
    <citation type="journal article" date="2021" name="New Phytol.">
        <title>Evolutionary innovations through gain and loss of genes in the ectomycorrhizal Boletales.</title>
        <authorList>
            <person name="Wu G."/>
            <person name="Miyauchi S."/>
            <person name="Morin E."/>
            <person name="Kuo A."/>
            <person name="Drula E."/>
            <person name="Varga T."/>
            <person name="Kohler A."/>
            <person name="Feng B."/>
            <person name="Cao Y."/>
            <person name="Lipzen A."/>
            <person name="Daum C."/>
            <person name="Hundley H."/>
            <person name="Pangilinan J."/>
            <person name="Johnson J."/>
            <person name="Barry K."/>
            <person name="LaButti K."/>
            <person name="Ng V."/>
            <person name="Ahrendt S."/>
            <person name="Min B."/>
            <person name="Choi I.G."/>
            <person name="Park H."/>
            <person name="Plett J.M."/>
            <person name="Magnuson J."/>
            <person name="Spatafora J.W."/>
            <person name="Nagy L.G."/>
            <person name="Henrissat B."/>
            <person name="Grigoriev I.V."/>
            <person name="Yang Z.L."/>
            <person name="Xu J."/>
            <person name="Martin F.M."/>
        </authorList>
    </citation>
    <scope>NUCLEOTIDE SEQUENCE</scope>
    <source>
        <strain evidence="2">KKN 215</strain>
    </source>
</reference>
<comment type="caution">
    <text evidence="2">The sequence shown here is derived from an EMBL/GenBank/DDBJ whole genome shotgun (WGS) entry which is preliminary data.</text>
</comment>
<feature type="region of interest" description="Disordered" evidence="1">
    <location>
        <begin position="253"/>
        <end position="273"/>
    </location>
</feature>
<feature type="region of interest" description="Disordered" evidence="1">
    <location>
        <begin position="287"/>
        <end position="382"/>
    </location>
</feature>
<feature type="compositionally biased region" description="Polar residues" evidence="1">
    <location>
        <begin position="27"/>
        <end position="36"/>
    </location>
</feature>
<protein>
    <submittedName>
        <fullName evidence="2">Uncharacterized protein</fullName>
    </submittedName>
</protein>
<accession>A0A8K0UET2</accession>
<gene>
    <name evidence="2" type="ORF">BXZ70DRAFT_910811</name>
</gene>